<dbReference type="eggNOG" id="ENOG502T8Z2">
    <property type="taxonomic scope" value="Eukaryota"/>
</dbReference>
<name>T1I3N6_RHOPR</name>
<organism evidence="1 2">
    <name type="scientific">Rhodnius prolixus</name>
    <name type="common">Triatomid bug</name>
    <dbReference type="NCBI Taxonomy" id="13249"/>
    <lineage>
        <taxon>Eukaryota</taxon>
        <taxon>Metazoa</taxon>
        <taxon>Ecdysozoa</taxon>
        <taxon>Arthropoda</taxon>
        <taxon>Hexapoda</taxon>
        <taxon>Insecta</taxon>
        <taxon>Pterygota</taxon>
        <taxon>Neoptera</taxon>
        <taxon>Paraneoptera</taxon>
        <taxon>Hemiptera</taxon>
        <taxon>Heteroptera</taxon>
        <taxon>Panheteroptera</taxon>
        <taxon>Cimicomorpha</taxon>
        <taxon>Reduviidae</taxon>
        <taxon>Triatominae</taxon>
        <taxon>Rhodnius</taxon>
    </lineage>
</organism>
<dbReference type="AlphaFoldDB" id="T1I3N6"/>
<sequence length="163" mass="19040">MVYCFEHGRGHKKKKKRAIKKAIIKLVLIALLIKHKLKMLLTAFQTFLQFKAVFLASVYVIIHAIKLWAEIKHKHHPQKVIYYENAHHQHHYDDHHHDDHYDDHHGWSLWGRSGVEPPTTTPMNYYNAIASYLSKRSTESNNLAYSAHIPSQQQVNTPSNKSS</sequence>
<proteinExistence type="predicted"/>
<dbReference type="Proteomes" id="UP000015103">
    <property type="component" value="Unassembled WGS sequence"/>
</dbReference>
<accession>T1I3N6</accession>
<evidence type="ECO:0000313" key="1">
    <source>
        <dbReference type="EnsemblMetazoa" id="RPRC010905-PA"/>
    </source>
</evidence>
<dbReference type="InParanoid" id="T1I3N6"/>
<keyword evidence="2" id="KW-1185">Reference proteome</keyword>
<dbReference type="EnsemblMetazoa" id="RPRC010905-RA">
    <property type="protein sequence ID" value="RPRC010905-PA"/>
    <property type="gene ID" value="RPRC010905"/>
</dbReference>
<evidence type="ECO:0000313" key="2">
    <source>
        <dbReference type="Proteomes" id="UP000015103"/>
    </source>
</evidence>
<dbReference type="EMBL" id="ACPB03012340">
    <property type="status" value="NOT_ANNOTATED_CDS"/>
    <property type="molecule type" value="Genomic_DNA"/>
</dbReference>
<dbReference type="HOGENOM" id="CLU_1629119_0_0_1"/>
<reference evidence="1" key="1">
    <citation type="submission" date="2015-05" db="UniProtKB">
        <authorList>
            <consortium name="EnsemblMetazoa"/>
        </authorList>
    </citation>
    <scope>IDENTIFICATION</scope>
</reference>
<protein>
    <submittedName>
        <fullName evidence="1">Uncharacterized protein</fullName>
    </submittedName>
</protein>
<dbReference type="VEuPathDB" id="VectorBase:RPRC010905"/>